<dbReference type="PANTHER" id="PTHR40020">
    <property type="entry name" value="CYTOCHROME C OXIDASE ASSEMBLY FACTOR 2"/>
    <property type="match status" value="1"/>
</dbReference>
<protein>
    <submittedName>
        <fullName evidence="3">Uncharacterized protein</fullName>
    </submittedName>
</protein>
<feature type="compositionally biased region" description="Basic and acidic residues" evidence="1">
    <location>
        <begin position="144"/>
        <end position="153"/>
    </location>
</feature>
<keyword evidence="2" id="KW-0472">Membrane</keyword>
<feature type="transmembrane region" description="Helical" evidence="2">
    <location>
        <begin position="12"/>
        <end position="33"/>
    </location>
</feature>
<keyword evidence="2" id="KW-0812">Transmembrane</keyword>
<evidence type="ECO:0000256" key="1">
    <source>
        <dbReference type="SAM" id="MobiDB-lite"/>
    </source>
</evidence>
<accession>A0A8H7AN59</accession>
<evidence type="ECO:0000313" key="3">
    <source>
        <dbReference type="EMBL" id="KAF7512163.1"/>
    </source>
</evidence>
<evidence type="ECO:0000313" key="4">
    <source>
        <dbReference type="Proteomes" id="UP000606974"/>
    </source>
</evidence>
<feature type="region of interest" description="Disordered" evidence="1">
    <location>
        <begin position="144"/>
        <end position="186"/>
    </location>
</feature>
<name>A0A8H7AN59_9EURO</name>
<organism evidence="3 4">
    <name type="scientific">Endocarpon pusillum</name>
    <dbReference type="NCBI Taxonomy" id="364733"/>
    <lineage>
        <taxon>Eukaryota</taxon>
        <taxon>Fungi</taxon>
        <taxon>Dikarya</taxon>
        <taxon>Ascomycota</taxon>
        <taxon>Pezizomycotina</taxon>
        <taxon>Eurotiomycetes</taxon>
        <taxon>Chaetothyriomycetidae</taxon>
        <taxon>Verrucariales</taxon>
        <taxon>Verrucariaceae</taxon>
        <taxon>Endocarpon</taxon>
    </lineage>
</organism>
<keyword evidence="4" id="KW-1185">Reference proteome</keyword>
<dbReference type="Proteomes" id="UP000606974">
    <property type="component" value="Unassembled WGS sequence"/>
</dbReference>
<dbReference type="GO" id="GO:0005759">
    <property type="term" value="C:mitochondrial matrix"/>
    <property type="evidence" value="ECO:0007669"/>
    <property type="project" value="TreeGrafter"/>
</dbReference>
<gene>
    <name evidence="3" type="ORF">GJ744_002325</name>
</gene>
<dbReference type="PANTHER" id="PTHR40020:SF1">
    <property type="entry name" value="CYTOCHROME C OXIDASE ASSEMBLY FACTOR 2"/>
    <property type="match status" value="1"/>
</dbReference>
<dbReference type="OrthoDB" id="5410040at2759"/>
<proteinExistence type="predicted"/>
<feature type="region of interest" description="Disordered" evidence="1">
    <location>
        <begin position="93"/>
        <end position="132"/>
    </location>
</feature>
<sequence>MPPHLHPRSSATTTLFASTLAASFIIVGIPHIFPCPAPRKGYLDEDGKVVAKRRRRRGTHEATGIATTQAYDRDPRPENAQIGLDAELKSLLGTVQPSGKSSAVGRPSIKGDAVGGEEEEEEEEDDDDDDMRALFRGMKKEEAAMELRRRECPVPKPRGKIGELLGFGRDGRRQGVEDEDSGQRAR</sequence>
<feature type="compositionally biased region" description="Basic and acidic residues" evidence="1">
    <location>
        <begin position="169"/>
        <end position="186"/>
    </location>
</feature>
<dbReference type="GO" id="GO:0033617">
    <property type="term" value="P:mitochondrial respiratory chain complex IV assembly"/>
    <property type="evidence" value="ECO:0007669"/>
    <property type="project" value="TreeGrafter"/>
</dbReference>
<dbReference type="AlphaFoldDB" id="A0A8H7AN59"/>
<dbReference type="EMBL" id="JAACFV010000014">
    <property type="protein sequence ID" value="KAF7512163.1"/>
    <property type="molecule type" value="Genomic_DNA"/>
</dbReference>
<reference evidence="3" key="1">
    <citation type="submission" date="2020-02" db="EMBL/GenBank/DDBJ databases">
        <authorList>
            <person name="Palmer J.M."/>
        </authorList>
    </citation>
    <scope>NUCLEOTIDE SEQUENCE</scope>
    <source>
        <strain evidence="3">EPUS1.4</strain>
        <tissue evidence="3">Thallus</tissue>
    </source>
</reference>
<keyword evidence="2" id="KW-1133">Transmembrane helix</keyword>
<evidence type="ECO:0000256" key="2">
    <source>
        <dbReference type="SAM" id="Phobius"/>
    </source>
</evidence>
<feature type="compositionally biased region" description="Acidic residues" evidence="1">
    <location>
        <begin position="115"/>
        <end position="130"/>
    </location>
</feature>
<comment type="caution">
    <text evidence="3">The sequence shown here is derived from an EMBL/GenBank/DDBJ whole genome shotgun (WGS) entry which is preliminary data.</text>
</comment>